<reference evidence="10" key="1">
    <citation type="submission" date="2019-05" db="EMBL/GenBank/DDBJ databases">
        <title>Complete genome sequencing of Dialister sp. strain 5BBH33.</title>
        <authorList>
            <person name="Sakamoto M."/>
            <person name="Murakami T."/>
            <person name="Mori H."/>
        </authorList>
    </citation>
    <scope>NUCLEOTIDE SEQUENCE [LARGE SCALE GENOMIC DNA]</scope>
    <source>
        <strain evidence="10">5BBH33</strain>
    </source>
</reference>
<evidence type="ECO:0000313" key="9">
    <source>
        <dbReference type="EMBL" id="BBK24185.1"/>
    </source>
</evidence>
<protein>
    <submittedName>
        <fullName evidence="9">QacE family quaternary ammonium compound efflux SMR transporter</fullName>
    </submittedName>
</protein>
<evidence type="ECO:0000256" key="1">
    <source>
        <dbReference type="ARBA" id="ARBA00004651"/>
    </source>
</evidence>
<dbReference type="GO" id="GO:0031460">
    <property type="term" value="P:glycine betaine transport"/>
    <property type="evidence" value="ECO:0007669"/>
    <property type="project" value="TreeGrafter"/>
</dbReference>
<dbReference type="RefSeq" id="WP_108850134.1">
    <property type="nucleotide sequence ID" value="NZ_AP019697.1"/>
</dbReference>
<dbReference type="GO" id="GO:0015297">
    <property type="term" value="F:antiporter activity"/>
    <property type="evidence" value="ECO:0007669"/>
    <property type="project" value="TreeGrafter"/>
</dbReference>
<keyword evidence="4 7" id="KW-0812">Transmembrane</keyword>
<feature type="transmembrane region" description="Helical" evidence="8">
    <location>
        <begin position="84"/>
        <end position="103"/>
    </location>
</feature>
<evidence type="ECO:0000256" key="4">
    <source>
        <dbReference type="ARBA" id="ARBA00022692"/>
    </source>
</evidence>
<evidence type="ECO:0000256" key="3">
    <source>
        <dbReference type="ARBA" id="ARBA00022475"/>
    </source>
</evidence>
<keyword evidence="10" id="KW-1185">Reference proteome</keyword>
<dbReference type="Pfam" id="PF00893">
    <property type="entry name" value="Multi_Drug_Res"/>
    <property type="match status" value="1"/>
</dbReference>
<dbReference type="FunFam" id="1.10.3730.20:FF:000001">
    <property type="entry name" value="Quaternary ammonium compound resistance transporter SugE"/>
    <property type="match status" value="1"/>
</dbReference>
<dbReference type="SUPFAM" id="SSF103481">
    <property type="entry name" value="Multidrug resistance efflux transporter EmrE"/>
    <property type="match status" value="1"/>
</dbReference>
<keyword evidence="3" id="KW-1003">Cell membrane</keyword>
<dbReference type="Gene3D" id="1.10.3730.20">
    <property type="match status" value="1"/>
</dbReference>
<keyword evidence="6 8" id="KW-0472">Membrane</keyword>
<evidence type="ECO:0000256" key="2">
    <source>
        <dbReference type="ARBA" id="ARBA00022448"/>
    </source>
</evidence>
<keyword evidence="2" id="KW-0813">Transport</keyword>
<comment type="similarity">
    <text evidence="7">Belongs to the drug/metabolite transporter (DMT) superfamily. Small multidrug resistance (SMR) (TC 2.A.7.1) family.</text>
</comment>
<dbReference type="EMBL" id="AP019697">
    <property type="protein sequence ID" value="BBK24185.1"/>
    <property type="molecule type" value="Genomic_DNA"/>
</dbReference>
<name>A0A8E4BQI5_9FIRM</name>
<dbReference type="AlphaFoldDB" id="A0A8E4BQI5"/>
<dbReference type="InterPro" id="IPR000390">
    <property type="entry name" value="Small_drug/metabolite_transptr"/>
</dbReference>
<dbReference type="GeneID" id="92715338"/>
<dbReference type="KEGG" id="dho:Dia5BBH33_01200"/>
<evidence type="ECO:0000256" key="6">
    <source>
        <dbReference type="ARBA" id="ARBA00023136"/>
    </source>
</evidence>
<organism evidence="9 10">
    <name type="scientific">Dialister hominis</name>
    <dbReference type="NCBI Taxonomy" id="2582419"/>
    <lineage>
        <taxon>Bacteria</taxon>
        <taxon>Bacillati</taxon>
        <taxon>Bacillota</taxon>
        <taxon>Negativicutes</taxon>
        <taxon>Veillonellales</taxon>
        <taxon>Veillonellaceae</taxon>
        <taxon>Dialister</taxon>
    </lineage>
</organism>
<dbReference type="PANTHER" id="PTHR30561">
    <property type="entry name" value="SMR FAMILY PROTON-DEPENDENT DRUG EFFLUX TRANSPORTER SUGE"/>
    <property type="match status" value="1"/>
</dbReference>
<gene>
    <name evidence="9" type="ORF">Dia5BBH33_01200</name>
</gene>
<dbReference type="Proteomes" id="UP000320585">
    <property type="component" value="Chromosome"/>
</dbReference>
<comment type="subcellular location">
    <subcellularLocation>
        <location evidence="1 7">Cell membrane</location>
        <topology evidence="1 7">Multi-pass membrane protein</topology>
    </subcellularLocation>
</comment>
<sequence length="107" mass="11675">MAYALMFFAIGMELTGTTLLKYSQGFTKLLPTIGCLVSYFICFFSFSRALNDLNLGLAYATWSGVGIVASVLISWFLFGEKLNGWGILAVAMIIIGCIILNVFGTDH</sequence>
<feature type="transmembrane region" description="Helical" evidence="8">
    <location>
        <begin position="29"/>
        <end position="50"/>
    </location>
</feature>
<evidence type="ECO:0000256" key="5">
    <source>
        <dbReference type="ARBA" id="ARBA00022989"/>
    </source>
</evidence>
<accession>A0A8E4BQI5</accession>
<dbReference type="InterPro" id="IPR037185">
    <property type="entry name" value="EmrE-like"/>
</dbReference>
<evidence type="ECO:0000256" key="7">
    <source>
        <dbReference type="RuleBase" id="RU003942"/>
    </source>
</evidence>
<feature type="transmembrane region" description="Helical" evidence="8">
    <location>
        <begin position="57"/>
        <end position="78"/>
    </location>
</feature>
<evidence type="ECO:0000313" key="10">
    <source>
        <dbReference type="Proteomes" id="UP000320585"/>
    </source>
</evidence>
<dbReference type="OrthoDB" id="21828at2"/>
<dbReference type="InterPro" id="IPR045324">
    <property type="entry name" value="Small_multidrug_res"/>
</dbReference>
<keyword evidence="5 8" id="KW-1133">Transmembrane helix</keyword>
<dbReference type="PANTHER" id="PTHR30561:SF1">
    <property type="entry name" value="MULTIDRUG TRANSPORTER EMRE"/>
    <property type="match status" value="1"/>
</dbReference>
<dbReference type="GO" id="GO:0005886">
    <property type="term" value="C:plasma membrane"/>
    <property type="evidence" value="ECO:0007669"/>
    <property type="project" value="UniProtKB-SubCell"/>
</dbReference>
<dbReference type="GO" id="GO:0015220">
    <property type="term" value="F:choline transmembrane transporter activity"/>
    <property type="evidence" value="ECO:0007669"/>
    <property type="project" value="TreeGrafter"/>
</dbReference>
<dbReference type="GO" id="GO:0015199">
    <property type="term" value="F:amino-acid betaine transmembrane transporter activity"/>
    <property type="evidence" value="ECO:0007669"/>
    <property type="project" value="TreeGrafter"/>
</dbReference>
<evidence type="ECO:0000256" key="8">
    <source>
        <dbReference type="SAM" id="Phobius"/>
    </source>
</evidence>
<proteinExistence type="inferred from homology"/>